<accession>A0A812L2J8</accession>
<feature type="chain" id="PRO_5033057013" evidence="1">
    <location>
        <begin position="23"/>
        <end position="485"/>
    </location>
</feature>
<evidence type="ECO:0000313" key="3">
    <source>
        <dbReference type="Proteomes" id="UP000604046"/>
    </source>
</evidence>
<dbReference type="OrthoDB" id="419407at2759"/>
<proteinExistence type="predicted"/>
<organism evidence="2 3">
    <name type="scientific">Symbiodinium natans</name>
    <dbReference type="NCBI Taxonomy" id="878477"/>
    <lineage>
        <taxon>Eukaryota</taxon>
        <taxon>Sar</taxon>
        <taxon>Alveolata</taxon>
        <taxon>Dinophyceae</taxon>
        <taxon>Suessiales</taxon>
        <taxon>Symbiodiniaceae</taxon>
        <taxon>Symbiodinium</taxon>
    </lineage>
</organism>
<dbReference type="AlphaFoldDB" id="A0A812L2J8"/>
<reference evidence="2" key="1">
    <citation type="submission" date="2021-02" db="EMBL/GenBank/DDBJ databases">
        <authorList>
            <person name="Dougan E. K."/>
            <person name="Rhodes N."/>
            <person name="Thang M."/>
            <person name="Chan C."/>
        </authorList>
    </citation>
    <scope>NUCLEOTIDE SEQUENCE</scope>
</reference>
<dbReference type="EMBL" id="CAJNDS010000913">
    <property type="protein sequence ID" value="CAE7240461.1"/>
    <property type="molecule type" value="Genomic_DNA"/>
</dbReference>
<evidence type="ECO:0000313" key="2">
    <source>
        <dbReference type="EMBL" id="CAE7240461.1"/>
    </source>
</evidence>
<feature type="signal peptide" evidence="1">
    <location>
        <begin position="1"/>
        <end position="22"/>
    </location>
</feature>
<keyword evidence="3" id="KW-1185">Reference proteome</keyword>
<evidence type="ECO:0000256" key="1">
    <source>
        <dbReference type="SAM" id="SignalP"/>
    </source>
</evidence>
<dbReference type="Proteomes" id="UP000604046">
    <property type="component" value="Unassembled WGS sequence"/>
</dbReference>
<gene>
    <name evidence="2" type="primary">PDK</name>
    <name evidence="2" type="ORF">SNAT2548_LOCUS10767</name>
</gene>
<sequence>MSIHTWLPAALASASAVADGAAHRPFCPPYTFSDETLDIPIQSTHDTGHCSLEASRKRYGTLLEETAYQSRTMWRAATRYYAPERWEAWGTLYETMSHLECFAAFRSCFPGGLLEEAATVVPVCWSFQEEVKKVFRLDAHMKQAAEQLGMEILTSEDDLRRLNHPCYETEHMTTFKAHDILRRQAIIPASNLFGDHAGGNKGLVPFWVPKWTSPVSHSFDVCNRKDLLKWYDSFEKPTIPSQLPVEPLDWQQWVVNLGAGDGSCVQDVVRQDNLARGLFGMADPANCLLRDGYGGLVFEGDNRHIEDLHGLVGNRTDVEFHFGFVDPGIATQRILDYRARHDHSSPQWLKVDVDNCDCCFVEDVLQAGVRPLMIHVEVHPLVPPPFVYRPTSFDPNIGDSMLSLSVSEGRPGHMLHCSLSAFEELLDGFGYHLVYFHYHDATFARRDVVQAPSWMTEKTLEDVWYGLFYCHPLRAWDPLEVLCRS</sequence>
<keyword evidence="1" id="KW-0732">Signal</keyword>
<name>A0A812L2J8_9DINO</name>
<comment type="caution">
    <text evidence="2">The sequence shown here is derived from an EMBL/GenBank/DDBJ whole genome shotgun (WGS) entry which is preliminary data.</text>
</comment>
<protein>
    <submittedName>
        <fullName evidence="2">PDK protein</fullName>
    </submittedName>
</protein>